<evidence type="ECO:0000313" key="2">
    <source>
        <dbReference type="Proteomes" id="UP000692954"/>
    </source>
</evidence>
<reference evidence="1" key="1">
    <citation type="submission" date="2021-01" db="EMBL/GenBank/DDBJ databases">
        <authorList>
            <consortium name="Genoscope - CEA"/>
            <person name="William W."/>
        </authorList>
    </citation>
    <scope>NUCLEOTIDE SEQUENCE</scope>
</reference>
<dbReference type="EMBL" id="CAJJDN010000160">
    <property type="protein sequence ID" value="CAD8125610.1"/>
    <property type="molecule type" value="Genomic_DNA"/>
</dbReference>
<comment type="caution">
    <text evidence="1">The sequence shown here is derived from an EMBL/GenBank/DDBJ whole genome shotgun (WGS) entry which is preliminary data.</text>
</comment>
<protein>
    <submittedName>
        <fullName evidence="1">Uncharacterized protein</fullName>
    </submittedName>
</protein>
<sequence length="127" mass="15377">MNNQDDMQNAKMILVIKNMIFKWDLIYVFYKIEQFSNEEDKIQFKKLTFQLIICFSIQILLNLRRKSFIDNILNNQISLLLMTNEQQIKQIIRRIIRQKQQSLFNQLQNLQNFSANIFSAMSFCQRC</sequence>
<accession>A0A8S1RF24</accession>
<evidence type="ECO:0000313" key="1">
    <source>
        <dbReference type="EMBL" id="CAD8125610.1"/>
    </source>
</evidence>
<dbReference type="AlphaFoldDB" id="A0A8S1RF24"/>
<organism evidence="1 2">
    <name type="scientific">Paramecium sonneborni</name>
    <dbReference type="NCBI Taxonomy" id="65129"/>
    <lineage>
        <taxon>Eukaryota</taxon>
        <taxon>Sar</taxon>
        <taxon>Alveolata</taxon>
        <taxon>Ciliophora</taxon>
        <taxon>Intramacronucleata</taxon>
        <taxon>Oligohymenophorea</taxon>
        <taxon>Peniculida</taxon>
        <taxon>Parameciidae</taxon>
        <taxon>Paramecium</taxon>
    </lineage>
</organism>
<proteinExistence type="predicted"/>
<keyword evidence="2" id="KW-1185">Reference proteome</keyword>
<gene>
    <name evidence="1" type="ORF">PSON_ATCC_30995.1.T1600075</name>
</gene>
<name>A0A8S1RF24_9CILI</name>
<dbReference type="Proteomes" id="UP000692954">
    <property type="component" value="Unassembled WGS sequence"/>
</dbReference>